<evidence type="ECO:0000313" key="1">
    <source>
        <dbReference type="EMBL" id="SDU78865.1"/>
    </source>
</evidence>
<dbReference type="EMBL" id="LT629791">
    <property type="protein sequence ID" value="SDU78865.1"/>
    <property type="molecule type" value="Genomic_DNA"/>
</dbReference>
<name>A0A1H2LDQ4_9ACTN</name>
<keyword evidence="2" id="KW-1185">Reference proteome</keyword>
<dbReference type="Proteomes" id="UP000182977">
    <property type="component" value="Chromosome I"/>
</dbReference>
<dbReference type="InterPro" id="IPR011991">
    <property type="entry name" value="ArsR-like_HTH"/>
</dbReference>
<dbReference type="Gene3D" id="1.10.10.10">
    <property type="entry name" value="Winged helix-like DNA-binding domain superfamily/Winged helix DNA-binding domain"/>
    <property type="match status" value="1"/>
</dbReference>
<reference evidence="2" key="1">
    <citation type="submission" date="2016-10" db="EMBL/GenBank/DDBJ databases">
        <authorList>
            <person name="Varghese N."/>
            <person name="Submissions S."/>
        </authorList>
    </citation>
    <scope>NUCLEOTIDE SEQUENCE [LARGE SCALE GENOMIC DNA]</scope>
    <source>
        <strain evidence="2">DSM 45079</strain>
    </source>
</reference>
<proteinExistence type="predicted"/>
<dbReference type="CDD" id="cd00090">
    <property type="entry name" value="HTH_ARSR"/>
    <property type="match status" value="1"/>
</dbReference>
<dbReference type="AlphaFoldDB" id="A0A1H2LDQ4"/>
<dbReference type="InterPro" id="IPR036388">
    <property type="entry name" value="WH-like_DNA-bd_sf"/>
</dbReference>
<dbReference type="SUPFAM" id="SSF46785">
    <property type="entry name" value="Winged helix' DNA-binding domain"/>
    <property type="match status" value="1"/>
</dbReference>
<organism evidence="1 2">
    <name type="scientific">Jiangella alkaliphila</name>
    <dbReference type="NCBI Taxonomy" id="419479"/>
    <lineage>
        <taxon>Bacteria</taxon>
        <taxon>Bacillati</taxon>
        <taxon>Actinomycetota</taxon>
        <taxon>Actinomycetes</taxon>
        <taxon>Jiangellales</taxon>
        <taxon>Jiangellaceae</taxon>
        <taxon>Jiangella</taxon>
    </lineage>
</organism>
<protein>
    <submittedName>
        <fullName evidence="1">Predicted transcriptional regulator, ArsR family</fullName>
    </submittedName>
</protein>
<gene>
    <name evidence="1" type="ORF">SAMN04488563_5875</name>
</gene>
<accession>A0A1H2LDQ4</accession>
<dbReference type="Pfam" id="PF12840">
    <property type="entry name" value="HTH_20"/>
    <property type="match status" value="1"/>
</dbReference>
<dbReference type="InterPro" id="IPR036390">
    <property type="entry name" value="WH_DNA-bd_sf"/>
</dbReference>
<sequence>MLYNVCMERRPLTDRVAAIGALDDPTRRELFDYVSRRDAPVSRNEAAQALGLTRQTAVFHLDRLVDEGLLTVQFKRLNGRTGPGSGRPSKLYTRTAEEVAVTVPERRYDFAAQLLLTAIEESTRTGGPAAETLLRVARETGRALGSDARSLEQVLEDHGYEPRPDADGAITLGNCPFHRLARQHTDTVCHLNLELLSGAAEGSNDKRHTLVLDPGTGRCCVRALRRQP</sequence>
<evidence type="ECO:0000313" key="2">
    <source>
        <dbReference type="Proteomes" id="UP000182977"/>
    </source>
</evidence>
<dbReference type="STRING" id="419479.SAMN04488563_5875"/>